<dbReference type="AlphaFoldDB" id="A0AAV9WW12"/>
<dbReference type="PANTHER" id="PTHR12732">
    <property type="entry name" value="UNCHARACTERIZED PROTEASOME COMPONENT REGION PCI-CONTAINING"/>
    <property type="match status" value="1"/>
</dbReference>
<keyword evidence="4" id="KW-1185">Reference proteome</keyword>
<dbReference type="EMBL" id="JAVHJO010000015">
    <property type="protein sequence ID" value="KAK6527781.1"/>
    <property type="molecule type" value="Genomic_DNA"/>
</dbReference>
<evidence type="ECO:0008006" key="5">
    <source>
        <dbReference type="Google" id="ProtNLM"/>
    </source>
</evidence>
<feature type="chain" id="PRO_5043900446" description="PCI domain-containing protein" evidence="2">
    <location>
        <begin position="26"/>
        <end position="532"/>
    </location>
</feature>
<keyword evidence="2" id="KW-0732">Signal</keyword>
<organism evidence="3 4">
    <name type="scientific">Orbilia ellipsospora</name>
    <dbReference type="NCBI Taxonomy" id="2528407"/>
    <lineage>
        <taxon>Eukaryota</taxon>
        <taxon>Fungi</taxon>
        <taxon>Dikarya</taxon>
        <taxon>Ascomycota</taxon>
        <taxon>Pezizomycotina</taxon>
        <taxon>Orbiliomycetes</taxon>
        <taxon>Orbiliales</taxon>
        <taxon>Orbiliaceae</taxon>
        <taxon>Orbilia</taxon>
    </lineage>
</organism>
<evidence type="ECO:0000313" key="3">
    <source>
        <dbReference type="EMBL" id="KAK6527781.1"/>
    </source>
</evidence>
<dbReference type="PANTHER" id="PTHR12732:SF8">
    <property type="entry name" value="NUCLEAR MRNA EXPORT PROTEIN THP1"/>
    <property type="match status" value="1"/>
</dbReference>
<sequence length="532" mass="58475">MAAPLLPFFANWLAALSTILASGDAQTFGLFFDVTARLSKTTKNLQQAVNQQVQSEDVELEAIRAAIDPNDQWGSLARMVYAYIQYLRSLNTDIGLSNRFDGLLKFLNTVSSAADHNNGTILNALVLDGAKHITRVGILCDQLADDGSSKYSEQAHSVVQKLFNVSLKGVRVPDELGKRETSVGIINCLFKLSSKMGRVGSMTTIIINLQNVLPQVSITSDTRFSTAQRCTYAYFIGIERFQNAQFLKAAESLQESFYLCNPSFLRNRRKILIHLVTSNLIIGRFPSQSVYSLPEAAQFRDVFTPIVNAIKIGHFAAFERAILRSKKWLLHFGVFYDLDTRCEPLMWRNLIKNVFAVSGNTTKSGIESIGMDKIYEAAVVLRACLKPRVTGITQSGKMDFRETLKESSILSIVLGLIDNGWLNGYVNLEKGMLAGWSSKSRLVTRLADVRNQYVGMLWGGERGSGVTEKEATGGETTEKESKTSAKNGAVTNEAVAPNPPVFGGFGFTAFPPTNGNTGGYATDPGDDTEMEF</sequence>
<evidence type="ECO:0000256" key="1">
    <source>
        <dbReference type="SAM" id="MobiDB-lite"/>
    </source>
</evidence>
<reference evidence="3 4" key="1">
    <citation type="submission" date="2019-10" db="EMBL/GenBank/DDBJ databases">
        <authorList>
            <person name="Palmer J.M."/>
        </authorList>
    </citation>
    <scope>NUCLEOTIDE SEQUENCE [LARGE SCALE GENOMIC DNA]</scope>
    <source>
        <strain evidence="3 4">TWF694</strain>
    </source>
</reference>
<dbReference type="GO" id="GO:0003723">
    <property type="term" value="F:RNA binding"/>
    <property type="evidence" value="ECO:0007669"/>
    <property type="project" value="InterPro"/>
</dbReference>
<protein>
    <recommendedName>
        <fullName evidence="5">PCI domain-containing protein</fullName>
    </recommendedName>
</protein>
<name>A0AAV9WW12_9PEZI</name>
<comment type="caution">
    <text evidence="3">The sequence shown here is derived from an EMBL/GenBank/DDBJ whole genome shotgun (WGS) entry which is preliminary data.</text>
</comment>
<dbReference type="InterPro" id="IPR045114">
    <property type="entry name" value="Csn12-like"/>
</dbReference>
<feature type="region of interest" description="Disordered" evidence="1">
    <location>
        <begin position="463"/>
        <end position="532"/>
    </location>
</feature>
<dbReference type="Proteomes" id="UP001365542">
    <property type="component" value="Unassembled WGS sequence"/>
</dbReference>
<dbReference type="GO" id="GO:0003690">
    <property type="term" value="F:double-stranded DNA binding"/>
    <property type="evidence" value="ECO:0007669"/>
    <property type="project" value="InterPro"/>
</dbReference>
<proteinExistence type="predicted"/>
<gene>
    <name evidence="3" type="ORF">TWF694_004761</name>
</gene>
<accession>A0AAV9WW12</accession>
<dbReference type="SMART" id="SM00753">
    <property type="entry name" value="PAM"/>
    <property type="match status" value="1"/>
</dbReference>
<feature type="compositionally biased region" description="Basic and acidic residues" evidence="1">
    <location>
        <begin position="467"/>
        <end position="483"/>
    </location>
</feature>
<evidence type="ECO:0000256" key="2">
    <source>
        <dbReference type="SAM" id="SignalP"/>
    </source>
</evidence>
<feature type="signal peptide" evidence="2">
    <location>
        <begin position="1"/>
        <end position="25"/>
    </location>
</feature>
<evidence type="ECO:0000313" key="4">
    <source>
        <dbReference type="Proteomes" id="UP001365542"/>
    </source>
</evidence>